<dbReference type="Proteomes" id="UP000184375">
    <property type="component" value="Unassembled WGS sequence"/>
</dbReference>
<evidence type="ECO:0000313" key="2">
    <source>
        <dbReference type="Proteomes" id="UP000184375"/>
    </source>
</evidence>
<dbReference type="AlphaFoldDB" id="A0A1M7JJD1"/>
<dbReference type="RefSeq" id="WP_073256311.1">
    <property type="nucleotide sequence ID" value="NZ_FRCR01000006.1"/>
</dbReference>
<evidence type="ECO:0008006" key="3">
    <source>
        <dbReference type="Google" id="ProtNLM"/>
    </source>
</evidence>
<organism evidence="1 2">
    <name type="scientific">Caldanaerovirga acetigignens</name>
    <dbReference type="NCBI Taxonomy" id="447595"/>
    <lineage>
        <taxon>Bacteria</taxon>
        <taxon>Bacillati</taxon>
        <taxon>Bacillota</taxon>
        <taxon>Clostridia</taxon>
        <taxon>Thermosediminibacterales</taxon>
        <taxon>Thermosediminibacteraceae</taxon>
        <taxon>Caldanaerovirga</taxon>
    </lineage>
</organism>
<dbReference type="STRING" id="447595.SAMN05660826_01267"/>
<accession>A0A1M7JJD1</accession>
<name>A0A1M7JJD1_9FIRM</name>
<keyword evidence="2" id="KW-1185">Reference proteome</keyword>
<gene>
    <name evidence="1" type="ORF">SAMN05660826_01267</name>
</gene>
<protein>
    <recommendedName>
        <fullName evidence="3">Homeodomain-like domain-containing protein</fullName>
    </recommendedName>
</protein>
<reference evidence="2" key="1">
    <citation type="submission" date="2016-11" db="EMBL/GenBank/DDBJ databases">
        <authorList>
            <person name="Varghese N."/>
            <person name="Submissions S."/>
        </authorList>
    </citation>
    <scope>NUCLEOTIDE SEQUENCE [LARGE SCALE GENOMIC DNA]</scope>
    <source>
        <strain evidence="2">DSM 18802</strain>
    </source>
</reference>
<evidence type="ECO:0000313" key="1">
    <source>
        <dbReference type="EMBL" id="SHM52607.1"/>
    </source>
</evidence>
<dbReference type="EMBL" id="FRCR01000006">
    <property type="protein sequence ID" value="SHM52607.1"/>
    <property type="molecule type" value="Genomic_DNA"/>
</dbReference>
<dbReference type="OrthoDB" id="1729925at2"/>
<sequence>MKKKNKLPRLIFRPEEAFSDYIELFEEGATDEDIARDMKVNIDTVKSIRNELDDEDKDPKWIFFKKTRGKT</sequence>
<proteinExistence type="predicted"/>